<dbReference type="Proteomes" id="UP000799423">
    <property type="component" value="Unassembled WGS sequence"/>
</dbReference>
<keyword evidence="1" id="KW-0812">Transmembrane</keyword>
<evidence type="ECO:0000313" key="3">
    <source>
        <dbReference type="Proteomes" id="UP000799423"/>
    </source>
</evidence>
<proteinExistence type="predicted"/>
<dbReference type="EMBL" id="MU006306">
    <property type="protein sequence ID" value="KAF2850518.1"/>
    <property type="molecule type" value="Genomic_DNA"/>
</dbReference>
<gene>
    <name evidence="2" type="ORF">T440DRAFT_518233</name>
</gene>
<reference evidence="2" key="1">
    <citation type="submission" date="2020-01" db="EMBL/GenBank/DDBJ databases">
        <authorList>
            <consortium name="DOE Joint Genome Institute"/>
            <person name="Haridas S."/>
            <person name="Albert R."/>
            <person name="Binder M."/>
            <person name="Bloem J."/>
            <person name="Labutti K."/>
            <person name="Salamov A."/>
            <person name="Andreopoulos B."/>
            <person name="Baker S.E."/>
            <person name="Barry K."/>
            <person name="Bills G."/>
            <person name="Bluhm B.H."/>
            <person name="Cannon C."/>
            <person name="Castanera R."/>
            <person name="Culley D.E."/>
            <person name="Daum C."/>
            <person name="Ezra D."/>
            <person name="Gonzalez J.B."/>
            <person name="Henrissat B."/>
            <person name="Kuo A."/>
            <person name="Liang C."/>
            <person name="Lipzen A."/>
            <person name="Lutzoni F."/>
            <person name="Magnuson J."/>
            <person name="Mondo S."/>
            <person name="Nolan M."/>
            <person name="Ohm R."/>
            <person name="Pangilinan J."/>
            <person name="Park H.-J."/>
            <person name="Ramirez L."/>
            <person name="Alfaro M."/>
            <person name="Sun H."/>
            <person name="Tritt A."/>
            <person name="Yoshinaga Y."/>
            <person name="Zwiers L.-H."/>
            <person name="Turgeon B.G."/>
            <person name="Goodwin S.B."/>
            <person name="Spatafora J.W."/>
            <person name="Crous P.W."/>
            <person name="Grigoriev I.V."/>
        </authorList>
    </citation>
    <scope>NUCLEOTIDE SEQUENCE</scope>
    <source>
        <strain evidence="2">IPT5</strain>
    </source>
</reference>
<keyword evidence="3" id="KW-1185">Reference proteome</keyword>
<feature type="transmembrane region" description="Helical" evidence="1">
    <location>
        <begin position="16"/>
        <end position="36"/>
    </location>
</feature>
<keyword evidence="1" id="KW-1133">Transmembrane helix</keyword>
<keyword evidence="1" id="KW-0472">Membrane</keyword>
<accession>A0A6A7B8A6</accession>
<protein>
    <submittedName>
        <fullName evidence="2">Uncharacterized protein</fullName>
    </submittedName>
</protein>
<evidence type="ECO:0000313" key="2">
    <source>
        <dbReference type="EMBL" id="KAF2850518.1"/>
    </source>
</evidence>
<organism evidence="2 3">
    <name type="scientific">Plenodomus tracheiphilus IPT5</name>
    <dbReference type="NCBI Taxonomy" id="1408161"/>
    <lineage>
        <taxon>Eukaryota</taxon>
        <taxon>Fungi</taxon>
        <taxon>Dikarya</taxon>
        <taxon>Ascomycota</taxon>
        <taxon>Pezizomycotina</taxon>
        <taxon>Dothideomycetes</taxon>
        <taxon>Pleosporomycetidae</taxon>
        <taxon>Pleosporales</taxon>
        <taxon>Pleosporineae</taxon>
        <taxon>Leptosphaeriaceae</taxon>
        <taxon>Plenodomus</taxon>
    </lineage>
</organism>
<dbReference type="OrthoDB" id="2555959at2759"/>
<name>A0A6A7B8A6_9PLEO</name>
<sequence>MGVWQWYKGLSPRTRMMVGVGMMAYAGAGLYFGDYIEERYGFKKATEKEREELWEAIPKITVIEKKNR</sequence>
<evidence type="ECO:0000256" key="1">
    <source>
        <dbReference type="SAM" id="Phobius"/>
    </source>
</evidence>
<dbReference type="AlphaFoldDB" id="A0A6A7B8A6"/>